<proteinExistence type="predicted"/>
<keyword evidence="2" id="KW-1185">Reference proteome</keyword>
<reference evidence="1 2" key="1">
    <citation type="submission" date="2016-02" db="EMBL/GenBank/DDBJ databases">
        <title>Genome analysis of coral dinoflagellate symbionts highlights evolutionary adaptations to a symbiotic lifestyle.</title>
        <authorList>
            <person name="Aranda M."/>
            <person name="Li Y."/>
            <person name="Liew Y.J."/>
            <person name="Baumgarten S."/>
            <person name="Simakov O."/>
            <person name="Wilson M."/>
            <person name="Piel J."/>
            <person name="Ashoor H."/>
            <person name="Bougouffa S."/>
            <person name="Bajic V.B."/>
            <person name="Ryu T."/>
            <person name="Ravasi T."/>
            <person name="Bayer T."/>
            <person name="Micklem G."/>
            <person name="Kim H."/>
            <person name="Bhak J."/>
            <person name="Lajeunesse T.C."/>
            <person name="Voolstra C.R."/>
        </authorList>
    </citation>
    <scope>NUCLEOTIDE SEQUENCE [LARGE SCALE GENOMIC DNA]</scope>
    <source>
        <strain evidence="1 2">CCMP2467</strain>
    </source>
</reference>
<sequence length="124" mass="14110">VREPETGVEKVKRKWLQRTGPQVDILVIAPKTVGERIKEGLSKTFPIDKWEVNLDECDRIERARRINSKVALQVGALVVLANIECVSEERGNMSVLDWKSRAGDVLTKPVSGKRLYFHWVENAD</sequence>
<evidence type="ECO:0000313" key="2">
    <source>
        <dbReference type="Proteomes" id="UP000186817"/>
    </source>
</evidence>
<protein>
    <submittedName>
        <fullName evidence="1">Uncharacterized protein</fullName>
    </submittedName>
</protein>
<dbReference type="AlphaFoldDB" id="A0A1Q9BS49"/>
<dbReference type="Proteomes" id="UP000186817">
    <property type="component" value="Unassembled WGS sequence"/>
</dbReference>
<name>A0A1Q9BS49_SYMMI</name>
<gene>
    <name evidence="1" type="ORF">AK812_SmicGene47244</name>
</gene>
<organism evidence="1 2">
    <name type="scientific">Symbiodinium microadriaticum</name>
    <name type="common">Dinoflagellate</name>
    <name type="synonym">Zooxanthella microadriatica</name>
    <dbReference type="NCBI Taxonomy" id="2951"/>
    <lineage>
        <taxon>Eukaryota</taxon>
        <taxon>Sar</taxon>
        <taxon>Alveolata</taxon>
        <taxon>Dinophyceae</taxon>
        <taxon>Suessiales</taxon>
        <taxon>Symbiodiniaceae</taxon>
        <taxon>Symbiodinium</taxon>
    </lineage>
</organism>
<dbReference type="EMBL" id="LSRX01005352">
    <property type="protein sequence ID" value="OLP73499.1"/>
    <property type="molecule type" value="Genomic_DNA"/>
</dbReference>
<evidence type="ECO:0000313" key="1">
    <source>
        <dbReference type="EMBL" id="OLP73499.1"/>
    </source>
</evidence>
<comment type="caution">
    <text evidence="1">The sequence shown here is derived from an EMBL/GenBank/DDBJ whole genome shotgun (WGS) entry which is preliminary data.</text>
</comment>
<feature type="non-terminal residue" evidence="1">
    <location>
        <position position="1"/>
    </location>
</feature>
<accession>A0A1Q9BS49</accession>